<gene>
    <name evidence="4" type="ORF">JW984_02370</name>
</gene>
<comment type="caution">
    <text evidence="4">The sequence shown here is derived from an EMBL/GenBank/DDBJ whole genome shotgun (WGS) entry which is preliminary data.</text>
</comment>
<dbReference type="AlphaFoldDB" id="A0A9D8KE76"/>
<dbReference type="Proteomes" id="UP000809273">
    <property type="component" value="Unassembled WGS sequence"/>
</dbReference>
<reference evidence="4" key="2">
    <citation type="submission" date="2021-01" db="EMBL/GenBank/DDBJ databases">
        <authorList>
            <person name="Hahn C.R."/>
            <person name="Youssef N.H."/>
            <person name="Elshahed M."/>
        </authorList>
    </citation>
    <scope>NUCLEOTIDE SEQUENCE</scope>
    <source>
        <strain evidence="4">Zod_Metabat.24</strain>
    </source>
</reference>
<name>A0A9D8KE76_9DELT</name>
<dbReference type="Gene3D" id="3.40.50.10580">
    <property type="entry name" value="ATPase, V1 complex, subunit F"/>
    <property type="match status" value="1"/>
</dbReference>
<proteinExistence type="inferred from homology"/>
<evidence type="ECO:0000256" key="3">
    <source>
        <dbReference type="ARBA" id="ARBA00023065"/>
    </source>
</evidence>
<evidence type="ECO:0000256" key="2">
    <source>
        <dbReference type="ARBA" id="ARBA00022448"/>
    </source>
</evidence>
<evidence type="ECO:0000256" key="1">
    <source>
        <dbReference type="ARBA" id="ARBA00010148"/>
    </source>
</evidence>
<reference evidence="4" key="1">
    <citation type="journal article" date="2021" name="Environ. Microbiol.">
        <title>Genomic characterization of three novel Desulfobacterota classes expand the metabolic and phylogenetic diversity of the phylum.</title>
        <authorList>
            <person name="Murphy C.L."/>
            <person name="Biggerstaff J."/>
            <person name="Eichhorn A."/>
            <person name="Ewing E."/>
            <person name="Shahan R."/>
            <person name="Soriano D."/>
            <person name="Stewart S."/>
            <person name="VanMol K."/>
            <person name="Walker R."/>
            <person name="Walters P."/>
            <person name="Elshahed M.S."/>
            <person name="Youssef N.H."/>
        </authorList>
    </citation>
    <scope>NUCLEOTIDE SEQUENCE</scope>
    <source>
        <strain evidence="4">Zod_Metabat.24</strain>
    </source>
</reference>
<accession>A0A9D8KE76</accession>
<evidence type="ECO:0000313" key="4">
    <source>
        <dbReference type="EMBL" id="MBN1572021.1"/>
    </source>
</evidence>
<comment type="similarity">
    <text evidence="1">Belongs to the V-ATPase F subunit family.</text>
</comment>
<keyword evidence="2" id="KW-0813">Transport</keyword>
<sequence>MEFFVIGDSDTVIGFSLAGINGRSVNNSREGLMALNEAVESERIGIILITERVAQEIRPEIENIIINRNLPLLVEIPDIGGSLEDKITISDLVKSAIGIKI</sequence>
<dbReference type="InterPro" id="IPR036906">
    <property type="entry name" value="ATPase_V1_fsu_sf"/>
</dbReference>
<evidence type="ECO:0000313" key="5">
    <source>
        <dbReference type="Proteomes" id="UP000809273"/>
    </source>
</evidence>
<dbReference type="GO" id="GO:0046961">
    <property type="term" value="F:proton-transporting ATPase activity, rotational mechanism"/>
    <property type="evidence" value="ECO:0007669"/>
    <property type="project" value="InterPro"/>
</dbReference>
<organism evidence="4 5">
    <name type="scientific">Candidatus Zymogenus saltonus</name>
    <dbReference type="NCBI Taxonomy" id="2844893"/>
    <lineage>
        <taxon>Bacteria</taxon>
        <taxon>Deltaproteobacteria</taxon>
        <taxon>Candidatus Zymogenia</taxon>
        <taxon>Candidatus Zymogeniales</taxon>
        <taxon>Candidatus Zymogenaceae</taxon>
        <taxon>Candidatus Zymogenus</taxon>
    </lineage>
</organism>
<dbReference type="Pfam" id="PF01990">
    <property type="entry name" value="ATP-synt_F"/>
    <property type="match status" value="1"/>
</dbReference>
<protein>
    <submittedName>
        <fullName evidence="4">Vacuolar H+transporting two-sector ATPase F subunit</fullName>
    </submittedName>
</protein>
<dbReference type="EMBL" id="JAFGIX010000010">
    <property type="protein sequence ID" value="MBN1572021.1"/>
    <property type="molecule type" value="Genomic_DNA"/>
</dbReference>
<dbReference type="InterPro" id="IPR008218">
    <property type="entry name" value="ATPase_V1-cplx_f_g_su"/>
</dbReference>
<dbReference type="SUPFAM" id="SSF159468">
    <property type="entry name" value="AtpF-like"/>
    <property type="match status" value="1"/>
</dbReference>
<keyword evidence="3" id="KW-0406">Ion transport</keyword>